<evidence type="ECO:0000256" key="1">
    <source>
        <dbReference type="ARBA" id="ARBA00006432"/>
    </source>
</evidence>
<keyword evidence="2 4" id="KW-0436">Ligase</keyword>
<sequence>MKTIFYLLCKFLYNIRIYGKFETKKPTIIISNHQSLLDGALLWAILPNKPLFIINTTMTNKKIVKFFIHFCDYITIDQLNPMSLKSVIQTINTTSRPIVIFPEGRVTNTGGLMKIYEGVVFIAQKTDATILPIIINGSKFTHFSRMPKTFPKRIFTQINITYFEPFKIKFDETKTNKQKRYEGAQFLQTKMQNLIFKSRTKRDIFEEFLYAKKIYGCKFKIAEDIKGVYSYKDILTMSLILGKVCVKLTKNEKRIGIIMPNIIATLGLIFGLISKGKTPTMINFTSGVLNMQNAINAANLKFIITSKNFLKTTKLEEKIDSLANIKILYIEDFKEHINIFDKIWLIFFERNFIHLTYKKQDPNNEAAVLFTSGSEGKPKGVSLSHNAFLANIYQISSVISITNEDKMLNSLPLFHSFGLNAGGFLPILSGTKLFLYVSPLHYKIIPEISYDSNATILIATNTFLGNYAKKAHIYDFHKLKFVICGAEKLSKNVKELWLEKFGIRILEGYGTTETAPIISVNTPLAYKSDSVGKVLPGIEIKLEDIEGIKDGGILCVKCENIMSGYLKDTNPGILEKQNEWYKTGDIVKIDEDGFLHIIGRVKRFAKIAGEMVGLEEIEKLATKISSNFIHAVISIKDEKKGESLILFTNDEKLSRDEILNTAKQNGLSELYIPKKVIYIKQIPLLSTGKTDYVALSNINFY</sequence>
<keyword evidence="4" id="KW-0012">Acyltransferase</keyword>
<dbReference type="GO" id="GO:0006631">
    <property type="term" value="P:fatty acid metabolic process"/>
    <property type="evidence" value="ECO:0007669"/>
    <property type="project" value="TreeGrafter"/>
</dbReference>
<dbReference type="GO" id="GO:0016746">
    <property type="term" value="F:acyltransferase activity"/>
    <property type="evidence" value="ECO:0007669"/>
    <property type="project" value="UniProtKB-KW"/>
</dbReference>
<dbReference type="GeneID" id="93091391"/>
<dbReference type="InterPro" id="IPR000873">
    <property type="entry name" value="AMP-dep_synth/lig_dom"/>
</dbReference>
<dbReference type="PANTHER" id="PTHR43201:SF5">
    <property type="entry name" value="MEDIUM-CHAIN ACYL-COA LIGASE ACSF2, MITOCHONDRIAL"/>
    <property type="match status" value="1"/>
</dbReference>
<dbReference type="AlphaFoldDB" id="A0A381DJ85"/>
<protein>
    <submittedName>
        <fullName evidence="4">2-acylglycerophosphoethanolamine acyltransferase / acyl-acyl carrier protein synthetase</fullName>
        <ecNumber evidence="4">6.2.1.20</ecNumber>
    </submittedName>
</protein>
<dbReference type="SMART" id="SM00563">
    <property type="entry name" value="PlsC"/>
    <property type="match status" value="1"/>
</dbReference>
<dbReference type="InterPro" id="IPR042099">
    <property type="entry name" value="ANL_N_sf"/>
</dbReference>
<dbReference type="PANTHER" id="PTHR43201">
    <property type="entry name" value="ACYL-COA SYNTHETASE"/>
    <property type="match status" value="1"/>
</dbReference>
<dbReference type="SUPFAM" id="SSF69593">
    <property type="entry name" value="Glycerol-3-phosphate (1)-acyltransferase"/>
    <property type="match status" value="1"/>
</dbReference>
<dbReference type="Pfam" id="PF01553">
    <property type="entry name" value="Acyltransferase"/>
    <property type="match status" value="1"/>
</dbReference>
<dbReference type="InterPro" id="IPR045851">
    <property type="entry name" value="AMP-bd_C_sf"/>
</dbReference>
<dbReference type="RefSeq" id="WP_089183134.1">
    <property type="nucleotide sequence ID" value="NZ_CP043427.1"/>
</dbReference>
<dbReference type="STRING" id="32024.GCA_000788295_01784"/>
<evidence type="ECO:0000256" key="2">
    <source>
        <dbReference type="ARBA" id="ARBA00022598"/>
    </source>
</evidence>
<dbReference type="Gene3D" id="3.40.50.12780">
    <property type="entry name" value="N-terminal domain of ligase-like"/>
    <property type="match status" value="1"/>
</dbReference>
<dbReference type="Gene3D" id="3.30.300.30">
    <property type="match status" value="1"/>
</dbReference>
<evidence type="ECO:0000313" key="5">
    <source>
        <dbReference type="Proteomes" id="UP000254920"/>
    </source>
</evidence>
<gene>
    <name evidence="4" type="primary">aas_1</name>
    <name evidence="4" type="ORF">NCTC12475_00969</name>
</gene>
<dbReference type="Proteomes" id="UP000254920">
    <property type="component" value="Unassembled WGS sequence"/>
</dbReference>
<keyword evidence="5" id="KW-1185">Reference proteome</keyword>
<proteinExistence type="inferred from homology"/>
<dbReference type="EC" id="6.2.1.20" evidence="4"/>
<feature type="domain" description="Phospholipid/glycerol acyltransferase" evidence="3">
    <location>
        <begin position="27"/>
        <end position="138"/>
    </location>
</feature>
<accession>A0A381DJ85</accession>
<dbReference type="SUPFAM" id="SSF56801">
    <property type="entry name" value="Acetyl-CoA synthetase-like"/>
    <property type="match status" value="1"/>
</dbReference>
<evidence type="ECO:0000259" key="3">
    <source>
        <dbReference type="SMART" id="SM00563"/>
    </source>
</evidence>
<organism evidence="4 5">
    <name type="scientific">Campylobacter sputorum subsp. sputorum</name>
    <dbReference type="NCBI Taxonomy" id="32024"/>
    <lineage>
        <taxon>Bacteria</taxon>
        <taxon>Pseudomonadati</taxon>
        <taxon>Campylobacterota</taxon>
        <taxon>Epsilonproteobacteria</taxon>
        <taxon>Campylobacterales</taxon>
        <taxon>Campylobacteraceae</taxon>
        <taxon>Campylobacter</taxon>
    </lineage>
</organism>
<dbReference type="CDD" id="cd07989">
    <property type="entry name" value="LPLAT_AGPAT-like"/>
    <property type="match status" value="1"/>
</dbReference>
<dbReference type="EMBL" id="UFVD01000001">
    <property type="protein sequence ID" value="SUX10762.1"/>
    <property type="molecule type" value="Genomic_DNA"/>
</dbReference>
<dbReference type="Pfam" id="PF00501">
    <property type="entry name" value="AMP-binding"/>
    <property type="match status" value="1"/>
</dbReference>
<evidence type="ECO:0000313" key="4">
    <source>
        <dbReference type="EMBL" id="SUX10762.1"/>
    </source>
</evidence>
<name>A0A381DJ85_9BACT</name>
<reference evidence="4 5" key="1">
    <citation type="submission" date="2018-06" db="EMBL/GenBank/DDBJ databases">
        <authorList>
            <consortium name="Pathogen Informatics"/>
            <person name="Doyle S."/>
        </authorList>
    </citation>
    <scope>NUCLEOTIDE SEQUENCE [LARGE SCALE GENOMIC DNA]</scope>
    <source>
        <strain evidence="4 5">NCTC12475</strain>
    </source>
</reference>
<dbReference type="InterPro" id="IPR002123">
    <property type="entry name" value="Plipid/glycerol_acylTrfase"/>
</dbReference>
<dbReference type="InterPro" id="IPR020845">
    <property type="entry name" value="AMP-binding_CS"/>
</dbReference>
<dbReference type="PROSITE" id="PS00455">
    <property type="entry name" value="AMP_BINDING"/>
    <property type="match status" value="1"/>
</dbReference>
<dbReference type="GO" id="GO:0008922">
    <property type="term" value="F:long-chain fatty acid [acyl-carrier-protein] ligase activity"/>
    <property type="evidence" value="ECO:0007669"/>
    <property type="project" value="UniProtKB-EC"/>
</dbReference>
<keyword evidence="4" id="KW-0808">Transferase</keyword>
<dbReference type="GO" id="GO:0031956">
    <property type="term" value="F:medium-chain fatty acid-CoA ligase activity"/>
    <property type="evidence" value="ECO:0007669"/>
    <property type="project" value="TreeGrafter"/>
</dbReference>
<comment type="similarity">
    <text evidence="1">Belongs to the ATP-dependent AMP-binding enzyme family.</text>
</comment>
<dbReference type="OrthoDB" id="9765680at2"/>